<dbReference type="RefSeq" id="WP_382355875.1">
    <property type="nucleotide sequence ID" value="NZ_JBHMBP010000005.1"/>
</dbReference>
<dbReference type="InterPro" id="IPR012341">
    <property type="entry name" value="6hp_glycosidase-like_sf"/>
</dbReference>
<dbReference type="InterPro" id="IPR008928">
    <property type="entry name" value="6-hairpin_glycosidase_sf"/>
</dbReference>
<comment type="caution">
    <text evidence="3">The sequence shown here is derived from an EMBL/GenBank/DDBJ whole genome shotgun (WGS) entry which is preliminary data.</text>
</comment>
<dbReference type="EMBL" id="JBHSYS010000005">
    <property type="protein sequence ID" value="MFC6960262.1"/>
    <property type="molecule type" value="Genomic_DNA"/>
</dbReference>
<dbReference type="InterPro" id="IPR045582">
    <property type="entry name" value="Trehalase-like_N"/>
</dbReference>
<feature type="domain" description="GH15-like" evidence="1">
    <location>
        <begin position="240"/>
        <end position="602"/>
    </location>
</feature>
<proteinExistence type="predicted"/>
<evidence type="ECO:0000313" key="4">
    <source>
        <dbReference type="Proteomes" id="UP001596470"/>
    </source>
</evidence>
<organism evidence="3 4">
    <name type="scientific">Glycomyces mayteni</name>
    <dbReference type="NCBI Taxonomy" id="543887"/>
    <lineage>
        <taxon>Bacteria</taxon>
        <taxon>Bacillati</taxon>
        <taxon>Actinomycetota</taxon>
        <taxon>Actinomycetes</taxon>
        <taxon>Glycomycetales</taxon>
        <taxon>Glycomycetaceae</taxon>
        <taxon>Glycomyces</taxon>
    </lineage>
</organism>
<dbReference type="Proteomes" id="UP001596470">
    <property type="component" value="Unassembled WGS sequence"/>
</dbReference>
<dbReference type="SUPFAM" id="SSF48208">
    <property type="entry name" value="Six-hairpin glycosidases"/>
    <property type="match status" value="1"/>
</dbReference>
<dbReference type="Gene3D" id="1.50.10.10">
    <property type="match status" value="1"/>
</dbReference>
<dbReference type="Pfam" id="PF00723">
    <property type="entry name" value="Glyco_hydro_15"/>
    <property type="match status" value="1"/>
</dbReference>
<keyword evidence="3" id="KW-0378">Hydrolase</keyword>
<feature type="domain" description="Trehalase-like N-terminal" evidence="2">
    <location>
        <begin position="10"/>
        <end position="169"/>
    </location>
</feature>
<dbReference type="Pfam" id="PF19291">
    <property type="entry name" value="TREH_N"/>
    <property type="match status" value="1"/>
</dbReference>
<evidence type="ECO:0000259" key="2">
    <source>
        <dbReference type="Pfam" id="PF19291"/>
    </source>
</evidence>
<keyword evidence="4" id="KW-1185">Reference proteome</keyword>
<protein>
    <submittedName>
        <fullName evidence="3">Glycoside hydrolase family 15 protein</fullName>
    </submittedName>
</protein>
<evidence type="ECO:0000313" key="3">
    <source>
        <dbReference type="EMBL" id="MFC6960262.1"/>
    </source>
</evidence>
<sequence>MTDPRPEGGRPIEDYALISDRHTGALVGTDGSIDWLCRPRFDSPAVLGRLLDPDAGHWSITPAAPYRTERAYAGETFVLRTTFTTDTGTAVLTDALALGPATEAGRIRLAARAPIATLRVIECTAGELDADFAFRPRPEYGLVNPIFTRVPGGVLATGGPARFVLTSPVDLDFSDAGATTRLHLTAGDRLHFCVQTADLAQDPPPAWTPEAVAAAMDETLIGWQDWHDAHPDWDGPLAPLVKRSVLVLEALRYQPTGAIVAAPTTSLPEAVGAGRNWDYRYSWVRDASFTVQALAEAGCHGEAVEFFEFMTRAAARYQPEQPLQIMFGIGGEHDLSERELGHLAGWRGSRPVRVGNAAWLQPQLDVYGELLDAAWHLRGHLQGLDEPARRFLTGIADAAADQWEQPDQGIWESRGEPRHYVYSKLMCWTALDRAVKFADRLDAADRARDWAAERDRVREAIETRGWNPRVGAFCAAFGDDDLDASVLAMPASGFLPGDDERLRSTVDVVDARLRDARGLLRRYETGTDGLDGAEGSFVMCTFWLAQALALTGRPDRAEAAFALAADCANDLGLLSEEVDTATGSMLGNFPQAFSHIGLINAAIAIRDARRAGPGRLPSVP</sequence>
<evidence type="ECO:0000259" key="1">
    <source>
        <dbReference type="Pfam" id="PF00723"/>
    </source>
</evidence>
<dbReference type="PANTHER" id="PTHR31616">
    <property type="entry name" value="TREHALASE"/>
    <property type="match status" value="1"/>
</dbReference>
<gene>
    <name evidence="3" type="ORF">ACFQS3_23985</name>
</gene>
<dbReference type="PANTHER" id="PTHR31616:SF10">
    <property type="entry name" value="TREHALASE"/>
    <property type="match status" value="1"/>
</dbReference>
<dbReference type="GO" id="GO:0016787">
    <property type="term" value="F:hydrolase activity"/>
    <property type="evidence" value="ECO:0007669"/>
    <property type="project" value="UniProtKB-KW"/>
</dbReference>
<name>A0ABW2DD62_9ACTN</name>
<dbReference type="InterPro" id="IPR011613">
    <property type="entry name" value="GH15-like"/>
</dbReference>
<accession>A0ABW2DD62</accession>
<reference evidence="4" key="1">
    <citation type="journal article" date="2019" name="Int. J. Syst. Evol. Microbiol.">
        <title>The Global Catalogue of Microorganisms (GCM) 10K type strain sequencing project: providing services to taxonomists for standard genome sequencing and annotation.</title>
        <authorList>
            <consortium name="The Broad Institute Genomics Platform"/>
            <consortium name="The Broad Institute Genome Sequencing Center for Infectious Disease"/>
            <person name="Wu L."/>
            <person name="Ma J."/>
        </authorList>
    </citation>
    <scope>NUCLEOTIDE SEQUENCE [LARGE SCALE GENOMIC DNA]</scope>
    <source>
        <strain evidence="4">KACC 12634</strain>
    </source>
</reference>